<organism evidence="3 4">
    <name type="scientific">Durusdinium trenchii</name>
    <dbReference type="NCBI Taxonomy" id="1381693"/>
    <lineage>
        <taxon>Eukaryota</taxon>
        <taxon>Sar</taxon>
        <taxon>Alveolata</taxon>
        <taxon>Dinophyceae</taxon>
        <taxon>Suessiales</taxon>
        <taxon>Symbiodiniaceae</taxon>
        <taxon>Durusdinium</taxon>
    </lineage>
</organism>
<sequence>MAKHHPDICGGRHWGDVNAGTTTWTRGRWVWYGVGMSSDGYFDTEEDLIMCRKQCGIAIGRLCEKCDGKCVICDSYVRPSQLARVCDECNYGSYQGRCVICGGAGISDAFYCKECCQCEKDRDGCPKIVNLGTARTDLFYERPWEDQAAVAKNRQELMIAIALEGPGTREHRTRGGCISSGPFWGQACIYKNAIRMTMRLQKNCHFKIMPINVIETEVHDVAISWAHPFEWQVGQVLYHGPAALKLPILRSGGGRHWVSLAQVVWVFQPADLCQVVTGQSWDKVAEGDGSVGRDWQQASVLGRPHKSRDAGNPFDVSRLDLLRLLARYVQAQLQLVASLAKERQMNSIMVRATEGGDGVRILSLQGTLFRGSGLTAAQLGLSASLAPRPSIIRASFFDLHMALWVDRHPHYQVVVPGNLRKLDSLNDAAEAHYSRRPLEPLELGCGCGTGRHTARTEFGAALGERPEFSARALGCLERLGGYSFQTVGLGEPFTGVGMKLFLYDRALKELVGRQIPANEPVLLLDAWDTLILGSAEEFYAKLEDMDLLAQNAILCGADRICAPEYKMAPKMERYFPDIATPWRYPNSGCICGSAAAVTAFIHGLVHGTEGGTYSEKDDDQLRVQEFLLNWETRGVRYPFHLDHECRMFQNMGEPECGWDFELHGSVPRVRNLRTGHQPLVVHGCGGHGRWFLSDIYRELELLEFLDVKPDDLASVPYAGLVAPGEQVTEEHWVEQPPWEFPFQAFEVIRGAALREEAAEAAELPKIGRFVAAPHRCATLGITCMCRFDRGLGGLAMECR</sequence>
<dbReference type="InterPro" id="IPR057589">
    <property type="entry name" value="GT_PLOD"/>
</dbReference>
<comment type="caution">
    <text evidence="3">The sequence shown here is derived from an EMBL/GenBank/DDBJ whole genome shotgun (WGS) entry which is preliminary data.</text>
</comment>
<comment type="similarity">
    <text evidence="1">Belongs to the PHF5 family.</text>
</comment>
<feature type="domain" description="PLOD1-3-like GT" evidence="2">
    <location>
        <begin position="494"/>
        <end position="685"/>
    </location>
</feature>
<name>A0ABP0KR32_9DINO</name>
<protein>
    <recommendedName>
        <fullName evidence="2">PLOD1-3-like GT domain-containing protein</fullName>
    </recommendedName>
</protein>
<evidence type="ECO:0000256" key="1">
    <source>
        <dbReference type="ARBA" id="ARBA00008626"/>
    </source>
</evidence>
<dbReference type="Proteomes" id="UP001642484">
    <property type="component" value="Unassembled WGS sequence"/>
</dbReference>
<proteinExistence type="inferred from homology"/>
<dbReference type="CDD" id="cd22997">
    <property type="entry name" value="GT_LH"/>
    <property type="match status" value="1"/>
</dbReference>
<dbReference type="Pfam" id="PF25342">
    <property type="entry name" value="GT_PLOD"/>
    <property type="match status" value="1"/>
</dbReference>
<dbReference type="InterPro" id="IPR005345">
    <property type="entry name" value="PHF5"/>
</dbReference>
<dbReference type="PANTHER" id="PTHR13120">
    <property type="entry name" value="PHD FINGER-LIKE DOMAIN-CONTAINING PROTEIN 5A"/>
    <property type="match status" value="1"/>
</dbReference>
<dbReference type="EMBL" id="CAXAMN010009613">
    <property type="protein sequence ID" value="CAK9029339.1"/>
    <property type="molecule type" value="Genomic_DNA"/>
</dbReference>
<evidence type="ECO:0000313" key="4">
    <source>
        <dbReference type="Proteomes" id="UP001642484"/>
    </source>
</evidence>
<reference evidence="3 4" key="1">
    <citation type="submission" date="2024-02" db="EMBL/GenBank/DDBJ databases">
        <authorList>
            <person name="Chen Y."/>
            <person name="Shah S."/>
            <person name="Dougan E. K."/>
            <person name="Thang M."/>
            <person name="Chan C."/>
        </authorList>
    </citation>
    <scope>NUCLEOTIDE SEQUENCE [LARGE SCALE GENOMIC DNA]</scope>
</reference>
<accession>A0ABP0KR32</accession>
<keyword evidence="4" id="KW-1185">Reference proteome</keyword>
<evidence type="ECO:0000259" key="2">
    <source>
        <dbReference type="Pfam" id="PF25342"/>
    </source>
</evidence>
<dbReference type="Pfam" id="PF03660">
    <property type="entry name" value="PHF5"/>
    <property type="match status" value="1"/>
</dbReference>
<gene>
    <name evidence="3" type="ORF">CCMP2556_LOCUS17452</name>
</gene>
<evidence type="ECO:0000313" key="3">
    <source>
        <dbReference type="EMBL" id="CAK9029339.1"/>
    </source>
</evidence>